<dbReference type="Gene3D" id="3.90.550.50">
    <property type="match status" value="1"/>
</dbReference>
<dbReference type="VEuPathDB" id="FungiDB:ASPFODRAFT_582849"/>
<evidence type="ECO:0000259" key="11">
    <source>
        <dbReference type="Pfam" id="PF02434"/>
    </source>
</evidence>
<keyword evidence="4 10" id="KW-0812">Transmembrane</keyword>
<sequence>MADRGPPVDTEQVCPDGQTGSYSTKHRRLHPWLPASHLPKVQGMADPWLVAGLRQVRSDQFRAVQRHGKSRMWAKPADKPRSSIGKRKLLRFVVISCIVTSFTIFLWPRLESERVTTETVSNITITSDVGCQPDFEALRRLNVQKLTQYVRREVVASETPSNVLPLSQRLQVPLFPQKPHGDQLHLPEELLHEDCLIPNPVSLQVPTPPRHADASHIDFGVATTIERLNDSLDAFSHWAGYTNAHIFALVEPDERAHEVLLKADALGINLSISESSEEYQRRYFSLVPHLAKNARPETKWSCVMDDDTFFLSMPELVKGLKEYDETKPMYVGGLSESIPQVGVFGLMGFGGAGVFLSRPLIQELSRPEVFEDCQRMDVTGDRRISLCIYQYTSVRLTIDHRLHQLDMMGDVSGFFEAERQPPLSVHHWKSWFHADMAKASAVTEICGDSCLLRKWHFGDGWILTNGFSVVKYSSEKKPGDRSMELTWDSHNGAVFESYLHELGPLRLKDEGKISYLHEDAIIDGNRVRQWYVHRDPEQGDQVLELIWRAA</sequence>
<dbReference type="GO" id="GO:0016757">
    <property type="term" value="F:glycosyltransferase activity"/>
    <property type="evidence" value="ECO:0007669"/>
    <property type="project" value="UniProtKB-KW"/>
</dbReference>
<evidence type="ECO:0000256" key="5">
    <source>
        <dbReference type="ARBA" id="ARBA00022968"/>
    </source>
</evidence>
<feature type="domain" description="Fringe-like glycosyltransferase" evidence="11">
    <location>
        <begin position="267"/>
        <end position="427"/>
    </location>
</feature>
<keyword evidence="7 10" id="KW-0472">Membrane</keyword>
<reference evidence="13" key="2">
    <citation type="submission" date="2016-02" db="EMBL/GenBank/DDBJ databases">
        <title>Genome sequencing of Aspergillus luchuensis NBRC 4314.</title>
        <authorList>
            <person name="Yamada O."/>
        </authorList>
    </citation>
    <scope>NUCLEOTIDE SEQUENCE [LARGE SCALE GENOMIC DNA]</scope>
    <source>
        <strain evidence="13">RIB 2604</strain>
    </source>
</reference>
<keyword evidence="3" id="KW-0808">Transferase</keyword>
<evidence type="ECO:0000256" key="2">
    <source>
        <dbReference type="ARBA" id="ARBA00022676"/>
    </source>
</evidence>
<keyword evidence="6 10" id="KW-1133">Transmembrane helix</keyword>
<evidence type="ECO:0000313" key="12">
    <source>
        <dbReference type="EMBL" id="GAT26049.1"/>
    </source>
</evidence>
<proteinExistence type="predicted"/>
<dbReference type="InterPro" id="IPR003378">
    <property type="entry name" value="Fringe-like_glycosylTrfase"/>
</dbReference>
<comment type="subcellular location">
    <subcellularLocation>
        <location evidence="8">Endomembrane system</location>
        <topology evidence="8">Single-pass membrane protein</topology>
    </subcellularLocation>
    <subcellularLocation>
        <location evidence="1">Membrane</location>
        <topology evidence="1">Single-pass type II membrane protein</topology>
    </subcellularLocation>
</comment>
<organism evidence="12 13">
    <name type="scientific">Aspergillus kawachii</name>
    <name type="common">White koji mold</name>
    <name type="synonym">Aspergillus awamori var. kawachi</name>
    <dbReference type="NCBI Taxonomy" id="1069201"/>
    <lineage>
        <taxon>Eukaryota</taxon>
        <taxon>Fungi</taxon>
        <taxon>Dikarya</taxon>
        <taxon>Ascomycota</taxon>
        <taxon>Pezizomycotina</taxon>
        <taxon>Eurotiomycetes</taxon>
        <taxon>Eurotiomycetidae</taxon>
        <taxon>Eurotiales</taxon>
        <taxon>Aspergillaceae</taxon>
        <taxon>Aspergillus</taxon>
        <taxon>Aspergillus subgen. Circumdati</taxon>
    </lineage>
</organism>
<evidence type="ECO:0000256" key="1">
    <source>
        <dbReference type="ARBA" id="ARBA00004606"/>
    </source>
</evidence>
<keyword evidence="5" id="KW-0735">Signal-anchor</keyword>
<dbReference type="AlphaFoldDB" id="A0A146FKT1"/>
<evidence type="ECO:0000256" key="9">
    <source>
        <dbReference type="SAM" id="MobiDB-lite"/>
    </source>
</evidence>
<evidence type="ECO:0000256" key="4">
    <source>
        <dbReference type="ARBA" id="ARBA00022692"/>
    </source>
</evidence>
<evidence type="ECO:0000256" key="6">
    <source>
        <dbReference type="ARBA" id="ARBA00022989"/>
    </source>
</evidence>
<reference evidence="12 13" key="1">
    <citation type="journal article" date="2016" name="DNA Res.">
        <title>Genome sequence of Aspergillus luchuensis NBRC 4314.</title>
        <authorList>
            <person name="Yamada O."/>
            <person name="Machida M."/>
            <person name="Hosoyama A."/>
            <person name="Goto M."/>
            <person name="Takahashi T."/>
            <person name="Futagami T."/>
            <person name="Yamagata Y."/>
            <person name="Takeuchi M."/>
            <person name="Kobayashi T."/>
            <person name="Koike H."/>
            <person name="Abe K."/>
            <person name="Asai K."/>
            <person name="Arita M."/>
            <person name="Fujita N."/>
            <person name="Fukuda K."/>
            <person name="Higa K."/>
            <person name="Horikawa H."/>
            <person name="Ishikawa T."/>
            <person name="Jinno K."/>
            <person name="Kato Y."/>
            <person name="Kirimura K."/>
            <person name="Mizutani O."/>
            <person name="Nakasone K."/>
            <person name="Sano M."/>
            <person name="Shiraishi Y."/>
            <person name="Tsukahara M."/>
            <person name="Gomi K."/>
        </authorList>
    </citation>
    <scope>NUCLEOTIDE SEQUENCE [LARGE SCALE GENOMIC DNA]</scope>
    <source>
        <strain evidence="12 13">RIB 2604</strain>
    </source>
</reference>
<dbReference type="GO" id="GO:0016020">
    <property type="term" value="C:membrane"/>
    <property type="evidence" value="ECO:0007669"/>
    <property type="project" value="UniProtKB-SubCell"/>
</dbReference>
<gene>
    <name evidence="12" type="ORF">RIB2604_02006290</name>
</gene>
<dbReference type="EMBL" id="BCWF01000020">
    <property type="protein sequence ID" value="GAT26049.1"/>
    <property type="molecule type" value="Genomic_DNA"/>
</dbReference>
<comment type="caution">
    <text evidence="12">The sequence shown here is derived from an EMBL/GenBank/DDBJ whole genome shotgun (WGS) entry which is preliminary data.</text>
</comment>
<evidence type="ECO:0000256" key="3">
    <source>
        <dbReference type="ARBA" id="ARBA00022679"/>
    </source>
</evidence>
<evidence type="ECO:0000256" key="8">
    <source>
        <dbReference type="ARBA" id="ARBA00037847"/>
    </source>
</evidence>
<feature type="transmembrane region" description="Helical" evidence="10">
    <location>
        <begin position="89"/>
        <end position="107"/>
    </location>
</feature>
<name>A0A146FKT1_ASPKA</name>
<dbReference type="Pfam" id="PF02434">
    <property type="entry name" value="Fringe"/>
    <property type="match status" value="1"/>
</dbReference>
<dbReference type="Proteomes" id="UP000075230">
    <property type="component" value="Unassembled WGS sequence"/>
</dbReference>
<protein>
    <submittedName>
        <fullName evidence="12">Similar to An04g06900</fullName>
    </submittedName>
</protein>
<evidence type="ECO:0000313" key="13">
    <source>
        <dbReference type="Proteomes" id="UP000075230"/>
    </source>
</evidence>
<accession>A0A146FKT1</accession>
<evidence type="ECO:0000256" key="7">
    <source>
        <dbReference type="ARBA" id="ARBA00023136"/>
    </source>
</evidence>
<dbReference type="PANTHER" id="PTHR10811">
    <property type="entry name" value="FRINGE-RELATED"/>
    <property type="match status" value="1"/>
</dbReference>
<keyword evidence="2" id="KW-0328">Glycosyltransferase</keyword>
<evidence type="ECO:0000256" key="10">
    <source>
        <dbReference type="SAM" id="Phobius"/>
    </source>
</evidence>
<feature type="region of interest" description="Disordered" evidence="9">
    <location>
        <begin position="1"/>
        <end position="26"/>
    </location>
</feature>
<dbReference type="GO" id="GO:0012505">
    <property type="term" value="C:endomembrane system"/>
    <property type="evidence" value="ECO:0007669"/>
    <property type="project" value="UniProtKB-SubCell"/>
</dbReference>